<reference evidence="2 3" key="1">
    <citation type="journal article" date="2013" name="Genome Biol.">
        <title>Genome of Acanthamoeba castellanii highlights extensive lateral gene transfer and early evolution of tyrosine kinase signaling.</title>
        <authorList>
            <person name="Clarke M."/>
            <person name="Lohan A.J."/>
            <person name="Liu B."/>
            <person name="Lagkouvardos I."/>
            <person name="Roy S."/>
            <person name="Zafar N."/>
            <person name="Bertelli C."/>
            <person name="Schilde C."/>
            <person name="Kianianmomeni A."/>
            <person name="Burglin T.R."/>
            <person name="Frech C."/>
            <person name="Turcotte B."/>
            <person name="Kopec K.O."/>
            <person name="Synnott J.M."/>
            <person name="Choo C."/>
            <person name="Paponov I."/>
            <person name="Finkler A."/>
            <person name="Soon Heng Tan C."/>
            <person name="Hutchins A.P."/>
            <person name="Weinmeier T."/>
            <person name="Rattei T."/>
            <person name="Chu J.S."/>
            <person name="Gimenez G."/>
            <person name="Irimia M."/>
            <person name="Rigden D.J."/>
            <person name="Fitzpatrick D.A."/>
            <person name="Lorenzo-Morales J."/>
            <person name="Bateman A."/>
            <person name="Chiu C.H."/>
            <person name="Tang P."/>
            <person name="Hegemann P."/>
            <person name="Fromm H."/>
            <person name="Raoult D."/>
            <person name="Greub G."/>
            <person name="Miranda-Saavedra D."/>
            <person name="Chen N."/>
            <person name="Nash P."/>
            <person name="Ginger M.L."/>
            <person name="Horn M."/>
            <person name="Schaap P."/>
            <person name="Caler L."/>
            <person name="Loftus B."/>
        </authorList>
    </citation>
    <scope>NUCLEOTIDE SEQUENCE [LARGE SCALE GENOMIC DNA]</scope>
    <source>
        <strain evidence="2 3">Neff</strain>
    </source>
</reference>
<dbReference type="KEGG" id="acan:ACA1_209110"/>
<dbReference type="AlphaFoldDB" id="L8GXJ9"/>
<dbReference type="EMBL" id="KB007966">
    <property type="protein sequence ID" value="ELR17989.1"/>
    <property type="molecule type" value="Genomic_DNA"/>
</dbReference>
<evidence type="ECO:0000313" key="3">
    <source>
        <dbReference type="Proteomes" id="UP000011083"/>
    </source>
</evidence>
<dbReference type="PANTHER" id="PTHR38421">
    <property type="entry name" value="TRANSMEMBRANE PROTEIN USGS"/>
    <property type="match status" value="1"/>
</dbReference>
<accession>L8GXJ9</accession>
<keyword evidence="3" id="KW-1185">Reference proteome</keyword>
<gene>
    <name evidence="2" type="ORF">ACA1_209110</name>
</gene>
<proteinExistence type="predicted"/>
<dbReference type="Proteomes" id="UP000011083">
    <property type="component" value="Unassembled WGS sequence"/>
</dbReference>
<feature type="transmembrane region" description="Helical" evidence="1">
    <location>
        <begin position="294"/>
        <end position="318"/>
    </location>
</feature>
<feature type="transmembrane region" description="Helical" evidence="1">
    <location>
        <begin position="174"/>
        <end position="193"/>
    </location>
</feature>
<feature type="transmembrane region" description="Helical" evidence="1">
    <location>
        <begin position="140"/>
        <end position="162"/>
    </location>
</feature>
<dbReference type="PANTHER" id="PTHR38421:SF1">
    <property type="entry name" value="TRANSMEMBRANE PROTEIN"/>
    <property type="match status" value="1"/>
</dbReference>
<feature type="transmembrane region" description="Helical" evidence="1">
    <location>
        <begin position="239"/>
        <end position="259"/>
    </location>
</feature>
<evidence type="ECO:0008006" key="4">
    <source>
        <dbReference type="Google" id="ProtNLM"/>
    </source>
</evidence>
<sequence length="336" mass="37716">MEMKPHKKHAKAARLAAALQVQQGLLAAFRGSVAALRSPKFRRKYGEYFLIMNALALGMFVVMAVLYVPWRATLWVGSFFFTIPAAQLGMADLMVQCWVIVPTLGLSFFRFASGTIFAYSEIVYFTVLAAFWIYCQRTLRLMGLSVLLFVVYNLPYIGHMAVPLAQLYLINKTFGWRPAVFVGCCYGVTAYAGDGVSTLAMLAFQFWMSAVALTRELLEPFFTRLPDYRKHPAILRKRYYRLMFGFGMPFALVLSIPLVGPLAWGLAQAATAALVVEIDKQEQKHSARKGTPPIAVVAACMLSIAFYAIWYGLIWGIAHFIYGVRQQHGEEEIEVV</sequence>
<protein>
    <recommendedName>
        <fullName evidence="4">Transmembrane protein</fullName>
    </recommendedName>
</protein>
<organism evidence="2 3">
    <name type="scientific">Acanthamoeba castellanii (strain ATCC 30010 / Neff)</name>
    <dbReference type="NCBI Taxonomy" id="1257118"/>
    <lineage>
        <taxon>Eukaryota</taxon>
        <taxon>Amoebozoa</taxon>
        <taxon>Discosea</taxon>
        <taxon>Longamoebia</taxon>
        <taxon>Centramoebida</taxon>
        <taxon>Acanthamoebidae</taxon>
        <taxon>Acanthamoeba</taxon>
    </lineage>
</organism>
<evidence type="ECO:0000313" key="2">
    <source>
        <dbReference type="EMBL" id="ELR17989.1"/>
    </source>
</evidence>
<keyword evidence="1" id="KW-0812">Transmembrane</keyword>
<name>L8GXJ9_ACACF</name>
<dbReference type="VEuPathDB" id="AmoebaDB:ACA1_209110"/>
<dbReference type="RefSeq" id="XP_004340006.1">
    <property type="nucleotide sequence ID" value="XM_004339958.1"/>
</dbReference>
<feature type="transmembrane region" description="Helical" evidence="1">
    <location>
        <begin position="48"/>
        <end position="68"/>
    </location>
</feature>
<evidence type="ECO:0000256" key="1">
    <source>
        <dbReference type="SAM" id="Phobius"/>
    </source>
</evidence>
<keyword evidence="1" id="KW-1133">Transmembrane helix</keyword>
<dbReference type="OrthoDB" id="10041630at2759"/>
<keyword evidence="1" id="KW-0472">Membrane</keyword>
<feature type="transmembrane region" description="Helical" evidence="1">
    <location>
        <begin position="116"/>
        <end position="134"/>
    </location>
</feature>
<dbReference type="GeneID" id="14918715"/>